<proteinExistence type="predicted"/>
<keyword evidence="2" id="KW-1185">Reference proteome</keyword>
<dbReference type="EMBL" id="JBHSDT010000001">
    <property type="protein sequence ID" value="MFC4401534.1"/>
    <property type="molecule type" value="Genomic_DNA"/>
</dbReference>
<reference evidence="2" key="1">
    <citation type="journal article" date="2019" name="Int. J. Syst. Evol. Microbiol.">
        <title>The Global Catalogue of Microorganisms (GCM) 10K type strain sequencing project: providing services to taxonomists for standard genome sequencing and annotation.</title>
        <authorList>
            <consortium name="The Broad Institute Genomics Platform"/>
            <consortium name="The Broad Institute Genome Sequencing Center for Infectious Disease"/>
            <person name="Wu L."/>
            <person name="Ma J."/>
        </authorList>
    </citation>
    <scope>NUCLEOTIDE SEQUENCE [LARGE SCALE GENOMIC DNA]</scope>
    <source>
        <strain evidence="2">CCUG 37865</strain>
    </source>
</reference>
<name>A0ABV8WRD4_9BACI</name>
<dbReference type="InterPro" id="IPR018680">
    <property type="entry name" value="DUF2164"/>
</dbReference>
<accession>A0ABV8WRD4</accession>
<protein>
    <submittedName>
        <fullName evidence="1">DUF2164 domain-containing protein</fullName>
    </submittedName>
</protein>
<dbReference type="Pfam" id="PF09932">
    <property type="entry name" value="DUF2164"/>
    <property type="match status" value="1"/>
</dbReference>
<evidence type="ECO:0000313" key="2">
    <source>
        <dbReference type="Proteomes" id="UP001595882"/>
    </source>
</evidence>
<evidence type="ECO:0000313" key="1">
    <source>
        <dbReference type="EMBL" id="MFC4401534.1"/>
    </source>
</evidence>
<organism evidence="1 2">
    <name type="scientific">Gracilibacillus xinjiangensis</name>
    <dbReference type="NCBI Taxonomy" id="1193282"/>
    <lineage>
        <taxon>Bacteria</taxon>
        <taxon>Bacillati</taxon>
        <taxon>Bacillota</taxon>
        <taxon>Bacilli</taxon>
        <taxon>Bacillales</taxon>
        <taxon>Bacillaceae</taxon>
        <taxon>Gracilibacillus</taxon>
    </lineage>
</organism>
<gene>
    <name evidence="1" type="ORF">ACFOY7_00285</name>
</gene>
<dbReference type="RefSeq" id="WP_390248213.1">
    <property type="nucleotide sequence ID" value="NZ_JBHSDT010000001.1"/>
</dbReference>
<dbReference type="Proteomes" id="UP001595882">
    <property type="component" value="Unassembled WGS sequence"/>
</dbReference>
<sequence length="76" mass="9094">MDLPFQLTKEKREEFIHLLQDYFFNERGESIGNLEAGFILDFIIKELSPTFYNIGIRDAHTFLNDKLEDLFELEKH</sequence>
<comment type="caution">
    <text evidence="1">The sequence shown here is derived from an EMBL/GenBank/DDBJ whole genome shotgun (WGS) entry which is preliminary data.</text>
</comment>